<dbReference type="Pfam" id="PF12729">
    <property type="entry name" value="4HB_MCP_1"/>
    <property type="match status" value="1"/>
</dbReference>
<dbReference type="SMART" id="SM00304">
    <property type="entry name" value="HAMP"/>
    <property type="match status" value="2"/>
</dbReference>
<dbReference type="PROSITE" id="PS50111">
    <property type="entry name" value="CHEMOTAXIS_TRANSDUC_2"/>
    <property type="match status" value="1"/>
</dbReference>
<keyword evidence="1" id="KW-0488">Methylation</keyword>
<evidence type="ECO:0000256" key="3">
    <source>
        <dbReference type="PROSITE-ProRule" id="PRU00284"/>
    </source>
</evidence>
<evidence type="ECO:0000259" key="8">
    <source>
        <dbReference type="PROSITE" id="PS50885"/>
    </source>
</evidence>
<keyword evidence="4" id="KW-0175">Coiled coil</keyword>
<reference evidence="9 10" key="1">
    <citation type="submission" date="2021-08" db="EMBL/GenBank/DDBJ databases">
        <title>complete genome sequencing of Deefgea sp. D25.</title>
        <authorList>
            <person name="Bae J.-W."/>
            <person name="Gim D.-H."/>
        </authorList>
    </citation>
    <scope>NUCLEOTIDE SEQUENCE [LARGE SCALE GENOMIC DNA]</scope>
    <source>
        <strain evidence="9 10">D25</strain>
    </source>
</reference>
<dbReference type="InterPro" id="IPR003660">
    <property type="entry name" value="HAMP_dom"/>
</dbReference>
<dbReference type="InterPro" id="IPR041395">
    <property type="entry name" value="McpB_HAMP_3rd"/>
</dbReference>
<evidence type="ECO:0000256" key="6">
    <source>
        <dbReference type="SAM" id="Phobius"/>
    </source>
</evidence>
<dbReference type="InterPro" id="IPR024478">
    <property type="entry name" value="HlyB_4HB_MCP"/>
</dbReference>
<dbReference type="InterPro" id="IPR051310">
    <property type="entry name" value="MCP_chemotaxis"/>
</dbReference>
<keyword evidence="10" id="KW-1185">Reference proteome</keyword>
<dbReference type="EMBL" id="CP081150">
    <property type="protein sequence ID" value="QZA77683.1"/>
    <property type="molecule type" value="Genomic_DNA"/>
</dbReference>
<keyword evidence="6" id="KW-0812">Transmembrane</keyword>
<evidence type="ECO:0000313" key="10">
    <source>
        <dbReference type="Proteomes" id="UP000825679"/>
    </source>
</evidence>
<evidence type="ECO:0000313" key="9">
    <source>
        <dbReference type="EMBL" id="QZA77683.1"/>
    </source>
</evidence>
<comment type="similarity">
    <text evidence="2">Belongs to the methyl-accepting chemotaxis (MCP) protein family.</text>
</comment>
<keyword evidence="6" id="KW-1133">Transmembrane helix</keyword>
<dbReference type="Proteomes" id="UP000825679">
    <property type="component" value="Chromosome"/>
</dbReference>
<proteinExistence type="inferred from homology"/>
<evidence type="ECO:0000259" key="7">
    <source>
        <dbReference type="PROSITE" id="PS50111"/>
    </source>
</evidence>
<keyword evidence="3" id="KW-0807">Transducer</keyword>
<dbReference type="InterPro" id="IPR004089">
    <property type="entry name" value="MCPsignal_dom"/>
</dbReference>
<organism evidence="9 10">
    <name type="scientific">Deefgea tanakiae</name>
    <dbReference type="NCBI Taxonomy" id="2865840"/>
    <lineage>
        <taxon>Bacteria</taxon>
        <taxon>Pseudomonadati</taxon>
        <taxon>Pseudomonadota</taxon>
        <taxon>Betaproteobacteria</taxon>
        <taxon>Neisseriales</taxon>
        <taxon>Chitinibacteraceae</taxon>
        <taxon>Deefgea</taxon>
    </lineage>
</organism>
<feature type="domain" description="HAMP" evidence="8">
    <location>
        <begin position="489"/>
        <end position="535"/>
    </location>
</feature>
<dbReference type="RefSeq" id="WP_221006063.1">
    <property type="nucleotide sequence ID" value="NZ_CP081150.1"/>
</dbReference>
<dbReference type="SMART" id="SM00283">
    <property type="entry name" value="MA"/>
    <property type="match status" value="1"/>
</dbReference>
<sequence>MKVSIKQRIIYTVLFLSLLLVLMGGMGLYNLKQVNQSLKTVYEDRVVPLKQLKLVADSYAVNIIDAMNKANAGMISAEDTAKNINQAQADIAREWGAYKATTLTAEEAKLAAESELRFAKANEEINKLAQFLVGKTDIVQGELIQFIGPLYEVIDPVGEQITALMNLQLDVAKAEYTQAQASYEQVKLIAISLIVLGLVLALISCVLLLRAISIPLTRAVVIAENIAGGKLDNEITLRDYDEMSLLLNAMHGMQCTVLQFIQAQVDMAKSHAAGTTSARMNAEYFSGSFQEMANETNQLVTSHINVTEQTVQVIAQYAKGNFEVDMVRLNGDQAQITQAVDQVKQSLVAISNDIKLMAEAGAQGDFSVRVDASLYQFKFKAMVEDLNLLINTCDVGFNDILRVANALSVGDLSQTIQKDYPGLFGRAKDGVNHTVFALSSIVAEIEGIVAAAAEQGNFSPRLDLRDKQGFSARLATLLNRLSEVTETGLRDVMRVANALADGDLTQTIDKEYAGLFGETKDGINATVDKLQQLVGEIQVAGSTINIASQEISQGNGDLSRRTEAQAANLEETAASSEELASTVKQNAENAIEASQLARNSELIAKKGANLVQEAVSSMGSINEASRKIVDIISVIDGIAFQTNILALNAAVEAARAGEQGRGFAVVASEVRNLAQRSAVAAKEIKTLIGDSVSEVERGSQIVNTAGSTMTEIEVSIQRVTHIMAEIAEASKEQSAGIAQVNQAVANMDEVTQQNAALVEEAAAAAESLQEQAGQLAELVGVFKLKNGASKTKTIAKSPAKAIPQPMLKPISKPTSQATVKNEDEEWAEF</sequence>
<dbReference type="SUPFAM" id="SSF158472">
    <property type="entry name" value="HAMP domain-like"/>
    <property type="match status" value="1"/>
</dbReference>
<dbReference type="Pfam" id="PF00015">
    <property type="entry name" value="MCPsignal"/>
    <property type="match status" value="1"/>
</dbReference>
<dbReference type="PANTHER" id="PTHR43531">
    <property type="entry name" value="PROTEIN ICFG"/>
    <property type="match status" value="1"/>
</dbReference>
<dbReference type="Gene3D" id="1.20.120.1530">
    <property type="match status" value="2"/>
</dbReference>
<feature type="coiled-coil region" evidence="4">
    <location>
        <begin position="559"/>
        <end position="586"/>
    </location>
</feature>
<dbReference type="PROSITE" id="PS50885">
    <property type="entry name" value="HAMP"/>
    <property type="match status" value="1"/>
</dbReference>
<evidence type="ECO:0000256" key="2">
    <source>
        <dbReference type="ARBA" id="ARBA00029447"/>
    </source>
</evidence>
<feature type="transmembrane region" description="Helical" evidence="6">
    <location>
        <begin position="9"/>
        <end position="29"/>
    </location>
</feature>
<dbReference type="Pfam" id="PF18575">
    <property type="entry name" value="HAMP_N3"/>
    <property type="match status" value="1"/>
</dbReference>
<dbReference type="Gene3D" id="1.10.287.950">
    <property type="entry name" value="Methyl-accepting chemotaxis protein"/>
    <property type="match status" value="1"/>
</dbReference>
<evidence type="ECO:0000256" key="1">
    <source>
        <dbReference type="ARBA" id="ARBA00022481"/>
    </source>
</evidence>
<evidence type="ECO:0000256" key="4">
    <source>
        <dbReference type="SAM" id="Coils"/>
    </source>
</evidence>
<evidence type="ECO:0000256" key="5">
    <source>
        <dbReference type="SAM" id="MobiDB-lite"/>
    </source>
</evidence>
<keyword evidence="6" id="KW-0472">Membrane</keyword>
<dbReference type="SUPFAM" id="SSF58104">
    <property type="entry name" value="Methyl-accepting chemotaxis protein (MCP) signaling domain"/>
    <property type="match status" value="1"/>
</dbReference>
<feature type="domain" description="Methyl-accepting transducer" evidence="7">
    <location>
        <begin position="540"/>
        <end position="769"/>
    </location>
</feature>
<feature type="coiled-coil region" evidence="4">
    <location>
        <begin position="740"/>
        <end position="778"/>
    </location>
</feature>
<feature type="transmembrane region" description="Helical" evidence="6">
    <location>
        <begin position="188"/>
        <end position="209"/>
    </location>
</feature>
<accession>A0ABX8Z533</accession>
<protein>
    <submittedName>
        <fullName evidence="9">MCP four helix bundle domain-containing protein</fullName>
    </submittedName>
</protein>
<feature type="region of interest" description="Disordered" evidence="5">
    <location>
        <begin position="795"/>
        <end position="829"/>
    </location>
</feature>
<dbReference type="CDD" id="cd11386">
    <property type="entry name" value="MCP_signal"/>
    <property type="match status" value="1"/>
</dbReference>
<gene>
    <name evidence="9" type="ORF">K4H28_15665</name>
</gene>
<name>A0ABX8Z533_9NEIS</name>
<dbReference type="PANTHER" id="PTHR43531:SF14">
    <property type="entry name" value="METHYL-ACCEPTING CHEMOTAXIS PROTEIN I-RELATED"/>
    <property type="match status" value="1"/>
</dbReference>